<comment type="caution">
    <text evidence="1">The sequence shown here is derived from an EMBL/GenBank/DDBJ whole genome shotgun (WGS) entry which is preliminary data.</text>
</comment>
<dbReference type="Proteomes" id="UP000287224">
    <property type="component" value="Unassembled WGS sequence"/>
</dbReference>
<evidence type="ECO:0000313" key="1">
    <source>
        <dbReference type="EMBL" id="GCE06461.1"/>
    </source>
</evidence>
<keyword evidence="2" id="KW-1185">Reference proteome</keyword>
<gene>
    <name evidence="1" type="ORF">KDAU_37900</name>
</gene>
<reference evidence="2" key="1">
    <citation type="submission" date="2018-12" db="EMBL/GenBank/DDBJ databases">
        <title>Tengunoibacter tsumagoiensis gen. nov., sp. nov., Dictyobacter kobayashii sp. nov., D. alpinus sp. nov., and D. joshuensis sp. nov. and description of Dictyobacteraceae fam. nov. within the order Ktedonobacterales isolated from Tengu-no-mugimeshi.</title>
        <authorList>
            <person name="Wang C.M."/>
            <person name="Zheng Y."/>
            <person name="Sakai Y."/>
            <person name="Toyoda A."/>
            <person name="Minakuchi Y."/>
            <person name="Abe K."/>
            <person name="Yokota A."/>
            <person name="Yabe S."/>
        </authorList>
    </citation>
    <scope>NUCLEOTIDE SEQUENCE [LARGE SCALE GENOMIC DNA]</scope>
    <source>
        <strain evidence="2">S-27</strain>
    </source>
</reference>
<dbReference type="OrthoDB" id="139634at2"/>
<organism evidence="1 2">
    <name type="scientific">Dictyobacter aurantiacus</name>
    <dbReference type="NCBI Taxonomy" id="1936993"/>
    <lineage>
        <taxon>Bacteria</taxon>
        <taxon>Bacillati</taxon>
        <taxon>Chloroflexota</taxon>
        <taxon>Ktedonobacteria</taxon>
        <taxon>Ktedonobacterales</taxon>
        <taxon>Dictyobacteraceae</taxon>
        <taxon>Dictyobacter</taxon>
    </lineage>
</organism>
<accession>A0A401ZHZ0</accession>
<evidence type="ECO:0000313" key="2">
    <source>
        <dbReference type="Proteomes" id="UP000287224"/>
    </source>
</evidence>
<dbReference type="EMBL" id="BIFQ01000001">
    <property type="protein sequence ID" value="GCE06461.1"/>
    <property type="molecule type" value="Genomic_DNA"/>
</dbReference>
<proteinExistence type="predicted"/>
<name>A0A401ZHZ0_9CHLR</name>
<dbReference type="RefSeq" id="WP_126597405.1">
    <property type="nucleotide sequence ID" value="NZ_BIFQ01000001.1"/>
</dbReference>
<protein>
    <submittedName>
        <fullName evidence="1">Uncharacterized protein</fullName>
    </submittedName>
</protein>
<dbReference type="AlphaFoldDB" id="A0A401ZHZ0"/>
<sequence length="483" mass="52453">MAAVELRVDLSTLIDAVVTGDETRIISSARSLLEQERNADVLLGRIGMMATKGDPEGHVSITIAAAAMLARFLRARPAPLDTEVPPQIRALPLFMRALITAAPAIRNGRNVSYEKPQPLFPSAFLDQNKSVNQVMNEAIQQNDAQLAERILLGLYGTGADYRTLQVRAYEAVSTTFANGGHPLMYTARGFQLLDAVEWGEYVPELLHWLAPHLPLQPNKPEAAWMQTVREFIADTQKHSLASVRTRLSAPKNANALPLQQVLLSNAETAEVCQNVYDAIIPGQASPRAVASVIALAAAEIIQKVGDEDRDLFIRVSHGLLFASAVRNVFSQVQDEEVYNMVFTSAAYINALYKEVTEQVQEAARPAVAATTTATGGGLIAISQLETLEAQLKEKDLRGALHTAQRYLNLGHDARALFGTISLVAALNDTTLDQGHSLQIVQAAGEEFINWPKDLVGTKIDSYLHIALRAAALGKRDSLASQLA</sequence>